<dbReference type="RefSeq" id="WP_208306633.1">
    <property type="nucleotide sequence ID" value="NZ_JAGETX010000002.1"/>
</dbReference>
<dbReference type="InterPro" id="IPR036278">
    <property type="entry name" value="Sialidase_sf"/>
</dbReference>
<evidence type="ECO:0000313" key="2">
    <source>
        <dbReference type="Proteomes" id="UP000670527"/>
    </source>
</evidence>
<dbReference type="Proteomes" id="UP000670527">
    <property type="component" value="Unassembled WGS sequence"/>
</dbReference>
<dbReference type="EMBL" id="JAGETX010000002">
    <property type="protein sequence ID" value="MBO3269998.1"/>
    <property type="molecule type" value="Genomic_DNA"/>
</dbReference>
<dbReference type="SUPFAM" id="SSF50939">
    <property type="entry name" value="Sialidases"/>
    <property type="match status" value="1"/>
</dbReference>
<dbReference type="InterPro" id="IPR015943">
    <property type="entry name" value="WD40/YVTN_repeat-like_dom_sf"/>
</dbReference>
<proteinExistence type="predicted"/>
<dbReference type="Gene3D" id="2.130.10.10">
    <property type="entry name" value="YVTN repeat-like/Quinoprotein amine dehydrogenase"/>
    <property type="match status" value="1"/>
</dbReference>
<name>A0ABS3T9W2_9BACT</name>
<comment type="caution">
    <text evidence="1">The sequence shown here is derived from an EMBL/GenBank/DDBJ whole genome shotgun (WGS) entry which is preliminary data.</text>
</comment>
<keyword evidence="2" id="KW-1185">Reference proteome</keyword>
<protein>
    <recommendedName>
        <fullName evidence="3">Exo-alpha-sialidase</fullName>
    </recommendedName>
</protein>
<reference evidence="1 2" key="1">
    <citation type="submission" date="2021-03" db="EMBL/GenBank/DDBJ databases">
        <authorList>
            <person name="Kim M.K."/>
        </authorList>
    </citation>
    <scope>NUCLEOTIDE SEQUENCE [LARGE SCALE GENOMIC DNA]</scope>
    <source>
        <strain evidence="1 2">BT507</strain>
    </source>
</reference>
<sequence length="233" mass="25768">MKALLVSGVVLVSLVACQKDKEDEVQPEPTYADWYAIKSPDAYAIEAVTGDIDGTLVIVTSRQVYQTKDRGKTWRTSNYNSNIGLFGLAQAQDTLLLLDTQTHRGDTPFILASNPSYFSLDKGLTWQRYRNWRYDSHQPQVARNQAMSLSGSSYEIDVLQTPVSGSWVETVGVVSTTGRKLALPQSHQIKSLYFDTKSRLYVAASAPICGQGGKFAFCGEENGILYVSKEPQP</sequence>
<evidence type="ECO:0000313" key="1">
    <source>
        <dbReference type="EMBL" id="MBO3269998.1"/>
    </source>
</evidence>
<accession>A0ABS3T9W2</accession>
<gene>
    <name evidence="1" type="ORF">J4D97_04990</name>
</gene>
<evidence type="ECO:0008006" key="3">
    <source>
        <dbReference type="Google" id="ProtNLM"/>
    </source>
</evidence>
<dbReference type="PROSITE" id="PS51257">
    <property type="entry name" value="PROKAR_LIPOPROTEIN"/>
    <property type="match status" value="1"/>
</dbReference>
<organism evidence="1 2">
    <name type="scientific">Hymenobacter defluvii</name>
    <dbReference type="NCBI Taxonomy" id="2054411"/>
    <lineage>
        <taxon>Bacteria</taxon>
        <taxon>Pseudomonadati</taxon>
        <taxon>Bacteroidota</taxon>
        <taxon>Cytophagia</taxon>
        <taxon>Cytophagales</taxon>
        <taxon>Hymenobacteraceae</taxon>
        <taxon>Hymenobacter</taxon>
    </lineage>
</organism>